<keyword evidence="6" id="KW-0489">Methyltransferase</keyword>
<comment type="cofactor">
    <cofactor evidence="5">
        <name>Mg(2+)</name>
        <dbReference type="ChEBI" id="CHEBI:18420"/>
    </cofactor>
</comment>
<dbReference type="GO" id="GO:0032259">
    <property type="term" value="P:methylation"/>
    <property type="evidence" value="ECO:0007669"/>
    <property type="project" value="UniProtKB-KW"/>
</dbReference>
<evidence type="ECO:0000256" key="2">
    <source>
        <dbReference type="ARBA" id="ARBA00016549"/>
    </source>
</evidence>
<feature type="binding site" evidence="5">
    <location>
        <position position="119"/>
    </location>
    <ligand>
        <name>Mg(2+)</name>
        <dbReference type="ChEBI" id="CHEBI:18420"/>
    </ligand>
</feature>
<dbReference type="NCBIfam" id="NF004850">
    <property type="entry name" value="PRK06201.1"/>
    <property type="match status" value="1"/>
</dbReference>
<dbReference type="EMBL" id="CP003075">
    <property type="protein sequence ID" value="AEQ53840.1"/>
    <property type="molecule type" value="Genomic_DNA"/>
</dbReference>
<keyword evidence="5" id="KW-0479">Metal-binding</keyword>
<proteinExistence type="predicted"/>
<dbReference type="GO" id="GO:0008168">
    <property type="term" value="F:methyltransferase activity"/>
    <property type="evidence" value="ECO:0007669"/>
    <property type="project" value="UniProtKB-KW"/>
</dbReference>
<dbReference type="Proteomes" id="UP000008850">
    <property type="component" value="Chromosome"/>
</dbReference>
<dbReference type="STRING" id="1082931.KKY_3858"/>
<dbReference type="SUPFAM" id="SSF89562">
    <property type="entry name" value="RraA-like"/>
    <property type="match status" value="1"/>
</dbReference>
<dbReference type="HOGENOM" id="CLU_072626_3_2_5"/>
<evidence type="ECO:0000256" key="3">
    <source>
        <dbReference type="ARBA" id="ARBA00029596"/>
    </source>
</evidence>
<dbReference type="AlphaFoldDB" id="G4RDS8"/>
<evidence type="ECO:0000313" key="7">
    <source>
        <dbReference type="Proteomes" id="UP000008850"/>
    </source>
</evidence>
<evidence type="ECO:0000256" key="5">
    <source>
        <dbReference type="PIRSR" id="PIRSR605493-1"/>
    </source>
</evidence>
<dbReference type="InterPro" id="IPR036704">
    <property type="entry name" value="RraA/RraA-like_sf"/>
</dbReference>
<dbReference type="PANTHER" id="PTHR33254">
    <property type="entry name" value="4-HYDROXY-4-METHYL-2-OXOGLUTARATE ALDOLASE 3-RELATED"/>
    <property type="match status" value="1"/>
</dbReference>
<gene>
    <name evidence="6" type="ordered locus">KKY_3858</name>
</gene>
<dbReference type="CDD" id="cd16841">
    <property type="entry name" value="RraA_family"/>
    <property type="match status" value="1"/>
</dbReference>
<dbReference type="Gene3D" id="3.50.30.40">
    <property type="entry name" value="Ribonuclease E inhibitor RraA/RraA-like"/>
    <property type="match status" value="1"/>
</dbReference>
<dbReference type="PATRIC" id="fig|1082931.4.peg.3809"/>
<accession>G4RDS8</accession>
<keyword evidence="7" id="KW-1185">Reference proteome</keyword>
<feature type="binding site" evidence="5">
    <location>
        <begin position="96"/>
        <end position="99"/>
    </location>
    <ligand>
        <name>substrate</name>
    </ligand>
</feature>
<sequence length="218" mass="23122">MIGNRINPLANRPSAELLDRMRVLPVANISDVMARLEAGGPRIRPLHTGGALCGPAFTVKTRPGDNLFVHHALDLAEPGDVLVVDGGGDLTNALMGEMMLAYAEKRGLAGVVLNGAMRDYGYIRANSFPVYAAGITHRGPYKNGPGEINVPVAFDGMVISPGGIMVGDDDGVVCVPLDHALATVEAAEKKQSAERRQMEAILEGTNDRSWVQQAIANI</sequence>
<evidence type="ECO:0000313" key="6">
    <source>
        <dbReference type="EMBL" id="AEQ53840.1"/>
    </source>
</evidence>
<dbReference type="KEGG" id="phl:KKY_3858"/>
<dbReference type="PANTHER" id="PTHR33254:SF4">
    <property type="entry name" value="4-HYDROXY-4-METHYL-2-OXOGLUTARATE ALDOLASE 3-RELATED"/>
    <property type="match status" value="1"/>
</dbReference>
<evidence type="ECO:0000256" key="4">
    <source>
        <dbReference type="ARBA" id="ARBA00030169"/>
    </source>
</evidence>
<dbReference type="eggNOG" id="COG0684">
    <property type="taxonomic scope" value="Bacteria"/>
</dbReference>
<keyword evidence="6" id="KW-0808">Transferase</keyword>
<reference evidence="6 7" key="1">
    <citation type="journal article" date="2012" name="J. Bacteriol.">
        <title>Complete genome sequence of Pelagibacterium halotolerans B2T.</title>
        <authorList>
            <person name="Huo Y.Y."/>
            <person name="Cheng H."/>
            <person name="Han X.F."/>
            <person name="Jiang X.W."/>
            <person name="Sun C."/>
            <person name="Zhang X.Q."/>
            <person name="Zhu X.F."/>
            <person name="Liu Y.F."/>
            <person name="Li P.F."/>
            <person name="Ni P.X."/>
            <person name="Wu M."/>
        </authorList>
    </citation>
    <scope>NUCLEOTIDE SEQUENCE [LARGE SCALE GENOMIC DNA]</scope>
    <source>
        <strain evidence="7">DSM 22347 / JCM 15775 / CGMCC 1.7692 / B2</strain>
    </source>
</reference>
<organism evidence="6 7">
    <name type="scientific">Pelagibacterium halotolerans (strain DSM 22347 / JCM 15775 / CGMCC 1.7692 / B2)</name>
    <dbReference type="NCBI Taxonomy" id="1082931"/>
    <lineage>
        <taxon>Bacteria</taxon>
        <taxon>Pseudomonadati</taxon>
        <taxon>Pseudomonadota</taxon>
        <taxon>Alphaproteobacteria</taxon>
        <taxon>Hyphomicrobiales</taxon>
        <taxon>Devosiaceae</taxon>
        <taxon>Pelagibacterium</taxon>
    </lineage>
</organism>
<keyword evidence="5" id="KW-0460">Magnesium</keyword>
<comment type="cofactor">
    <cofactor evidence="1">
        <name>a divalent metal cation</name>
        <dbReference type="ChEBI" id="CHEBI:60240"/>
    </cofactor>
</comment>
<evidence type="ECO:0000256" key="1">
    <source>
        <dbReference type="ARBA" id="ARBA00001968"/>
    </source>
</evidence>
<dbReference type="InterPro" id="IPR005493">
    <property type="entry name" value="RraA/RraA-like"/>
</dbReference>
<protein>
    <recommendedName>
        <fullName evidence="2">Putative 4-hydroxy-4-methyl-2-oxoglutarate aldolase</fullName>
    </recommendedName>
    <alternativeName>
        <fullName evidence="3">Regulator of ribonuclease activity homolog</fullName>
    </alternativeName>
    <alternativeName>
        <fullName evidence="4">RraA-like protein</fullName>
    </alternativeName>
</protein>
<dbReference type="RefSeq" id="WP_014132984.1">
    <property type="nucleotide sequence ID" value="NC_016078.1"/>
</dbReference>
<name>G4RDS8_PELHB</name>
<dbReference type="Pfam" id="PF03737">
    <property type="entry name" value="RraA-like"/>
    <property type="match status" value="1"/>
</dbReference>
<dbReference type="GO" id="GO:0046872">
    <property type="term" value="F:metal ion binding"/>
    <property type="evidence" value="ECO:0007669"/>
    <property type="project" value="UniProtKB-KW"/>
</dbReference>
<feature type="binding site" evidence="5">
    <location>
        <position position="118"/>
    </location>
    <ligand>
        <name>substrate</name>
    </ligand>
</feature>